<accession>A0A0A2LNJ3</accession>
<dbReference type="STRING" id="1406840.Q763_07580"/>
<comment type="caution">
    <text evidence="2">The sequence shown here is derived from an EMBL/GenBank/DDBJ whole genome shotgun (WGS) entry which is preliminary data.</text>
</comment>
<gene>
    <name evidence="2" type="ORF">Q763_07580</name>
</gene>
<evidence type="ECO:0000313" key="2">
    <source>
        <dbReference type="EMBL" id="KGO81499.1"/>
    </source>
</evidence>
<evidence type="ECO:0000256" key="1">
    <source>
        <dbReference type="SAM" id="Phobius"/>
    </source>
</evidence>
<evidence type="ECO:0000313" key="3">
    <source>
        <dbReference type="Proteomes" id="UP000030129"/>
    </source>
</evidence>
<keyword evidence="1" id="KW-0472">Membrane</keyword>
<dbReference type="Proteomes" id="UP000030129">
    <property type="component" value="Unassembled WGS sequence"/>
</dbReference>
<feature type="transmembrane region" description="Helical" evidence="1">
    <location>
        <begin position="113"/>
        <end position="132"/>
    </location>
</feature>
<dbReference type="RefSeq" id="WP_035132771.1">
    <property type="nucleotide sequence ID" value="NZ_JRLV01000007.1"/>
</dbReference>
<organism evidence="2 3">
    <name type="scientific">Flavobacterium beibuense F44-8</name>
    <dbReference type="NCBI Taxonomy" id="1406840"/>
    <lineage>
        <taxon>Bacteria</taxon>
        <taxon>Pseudomonadati</taxon>
        <taxon>Bacteroidota</taxon>
        <taxon>Flavobacteriia</taxon>
        <taxon>Flavobacteriales</taxon>
        <taxon>Flavobacteriaceae</taxon>
        <taxon>Flavobacterium</taxon>
    </lineage>
</organism>
<keyword evidence="1" id="KW-1133">Transmembrane helix</keyword>
<dbReference type="EMBL" id="JRLV01000007">
    <property type="protein sequence ID" value="KGO81499.1"/>
    <property type="molecule type" value="Genomic_DNA"/>
</dbReference>
<dbReference type="AlphaFoldDB" id="A0A0A2LNJ3"/>
<keyword evidence="1" id="KW-0812">Transmembrane</keyword>
<keyword evidence="3" id="KW-1185">Reference proteome</keyword>
<sequence>MIPYKRYIIQSQLSFDEIMSRLNRLTQSENLWKIFPNKKQKYFTGAVQKNSFKIMETSGATKKSVVKGTVTPMGNHTVIEFKIKLSSGLILLPLLVTGWFIYLNYRNDTLTDIYLAIGSSILVLIISLWTYYNNSLLLKKNLVPLFTEATPDKE</sequence>
<name>A0A0A2LNJ3_9FLAO</name>
<reference evidence="2 3" key="1">
    <citation type="submission" date="2013-09" db="EMBL/GenBank/DDBJ databases">
        <authorList>
            <person name="Zeng Z."/>
            <person name="Chen C."/>
        </authorList>
    </citation>
    <scope>NUCLEOTIDE SEQUENCE [LARGE SCALE GENOMIC DNA]</scope>
    <source>
        <strain evidence="2 3">F44-8</strain>
    </source>
</reference>
<proteinExistence type="predicted"/>
<feature type="transmembrane region" description="Helical" evidence="1">
    <location>
        <begin position="83"/>
        <end position="101"/>
    </location>
</feature>
<protein>
    <submittedName>
        <fullName evidence="2">Uncharacterized protein</fullName>
    </submittedName>
</protein>